<organism evidence="7 8">
    <name type="scientific">Macrostomum lignano</name>
    <dbReference type="NCBI Taxonomy" id="282301"/>
    <lineage>
        <taxon>Eukaryota</taxon>
        <taxon>Metazoa</taxon>
        <taxon>Spiralia</taxon>
        <taxon>Lophotrochozoa</taxon>
        <taxon>Platyhelminthes</taxon>
        <taxon>Rhabditophora</taxon>
        <taxon>Macrostomorpha</taxon>
        <taxon>Macrostomida</taxon>
        <taxon>Macrostomidae</taxon>
        <taxon>Macrostomum</taxon>
    </lineage>
</organism>
<dbReference type="Pfam" id="PF00431">
    <property type="entry name" value="CUB"/>
    <property type="match status" value="6"/>
</dbReference>
<dbReference type="Gene3D" id="2.60.120.290">
    <property type="entry name" value="Spermadhesin, CUB domain"/>
    <property type="match status" value="8"/>
</dbReference>
<keyword evidence="5" id="KW-0812">Transmembrane</keyword>
<evidence type="ECO:0000256" key="4">
    <source>
        <dbReference type="SAM" id="MobiDB-lite"/>
    </source>
</evidence>
<comment type="caution">
    <text evidence="3">Lacks conserved residue(s) required for the propagation of feature annotation.</text>
</comment>
<dbReference type="InterPro" id="IPR035914">
    <property type="entry name" value="Sperma_CUB_dom_sf"/>
</dbReference>
<feature type="compositionally biased region" description="Polar residues" evidence="4">
    <location>
        <begin position="1007"/>
        <end position="1019"/>
    </location>
</feature>
<feature type="domain" description="CUB" evidence="6">
    <location>
        <begin position="770"/>
        <end position="885"/>
    </location>
</feature>
<gene>
    <name evidence="7" type="ORF">BOX15_Mlig008786g1</name>
</gene>
<dbReference type="PROSITE" id="PS01180">
    <property type="entry name" value="CUB"/>
    <property type="match status" value="8"/>
</dbReference>
<keyword evidence="5" id="KW-1133">Transmembrane helix</keyword>
<dbReference type="STRING" id="282301.A0A267H0K9"/>
<feature type="domain" description="CUB" evidence="6">
    <location>
        <begin position="413"/>
        <end position="524"/>
    </location>
</feature>
<keyword evidence="2" id="KW-1015">Disulfide bond</keyword>
<proteinExistence type="predicted"/>
<evidence type="ECO:0000256" key="1">
    <source>
        <dbReference type="ARBA" id="ARBA00022737"/>
    </source>
</evidence>
<keyword evidence="8" id="KW-1185">Reference proteome</keyword>
<dbReference type="PANTHER" id="PTHR24251">
    <property type="entry name" value="OVOCHYMASE-RELATED"/>
    <property type="match status" value="1"/>
</dbReference>
<dbReference type="SMART" id="SM00042">
    <property type="entry name" value="CUB"/>
    <property type="match status" value="8"/>
</dbReference>
<dbReference type="CDD" id="cd00041">
    <property type="entry name" value="CUB"/>
    <property type="match status" value="5"/>
</dbReference>
<accession>A0A267H0K9</accession>
<feature type="compositionally biased region" description="Polar residues" evidence="4">
    <location>
        <begin position="1074"/>
        <end position="1106"/>
    </location>
</feature>
<feature type="domain" description="CUB" evidence="6">
    <location>
        <begin position="177"/>
        <end position="294"/>
    </location>
</feature>
<dbReference type="EMBL" id="NIVC01000070">
    <property type="protein sequence ID" value="PAA91830.1"/>
    <property type="molecule type" value="Genomic_DNA"/>
</dbReference>
<evidence type="ECO:0000256" key="5">
    <source>
        <dbReference type="SAM" id="Phobius"/>
    </source>
</evidence>
<feature type="compositionally biased region" description="Low complexity" evidence="4">
    <location>
        <begin position="1060"/>
        <end position="1071"/>
    </location>
</feature>
<protein>
    <recommendedName>
        <fullName evidence="6">CUB domain-containing protein</fullName>
    </recommendedName>
</protein>
<dbReference type="OrthoDB" id="6345439at2759"/>
<feature type="domain" description="CUB" evidence="6">
    <location>
        <begin position="297"/>
        <end position="409"/>
    </location>
</feature>
<keyword evidence="5" id="KW-0472">Membrane</keyword>
<feature type="domain" description="CUB" evidence="6">
    <location>
        <begin position="889"/>
        <end position="1003"/>
    </location>
</feature>
<feature type="non-terminal residue" evidence="7">
    <location>
        <position position="1"/>
    </location>
</feature>
<name>A0A267H0K9_9PLAT</name>
<comment type="caution">
    <text evidence="7">The sequence shown here is derived from an EMBL/GenBank/DDBJ whole genome shotgun (WGS) entry which is preliminary data.</text>
</comment>
<reference evidence="7 8" key="1">
    <citation type="submission" date="2017-06" db="EMBL/GenBank/DDBJ databases">
        <title>A platform for efficient transgenesis in Macrostomum lignano, a flatworm model organism for stem cell research.</title>
        <authorList>
            <person name="Berezikov E."/>
        </authorList>
    </citation>
    <scope>NUCLEOTIDE SEQUENCE [LARGE SCALE GENOMIC DNA]</scope>
    <source>
        <strain evidence="7">DV1</strain>
        <tissue evidence="7">Whole organism</tissue>
    </source>
</reference>
<evidence type="ECO:0000259" key="6">
    <source>
        <dbReference type="PROSITE" id="PS01180"/>
    </source>
</evidence>
<dbReference type="PANTHER" id="PTHR24251:SF37">
    <property type="entry name" value="CUB DOMAIN-CONTAINING PROTEIN"/>
    <property type="match status" value="1"/>
</dbReference>
<dbReference type="SUPFAM" id="SSF49854">
    <property type="entry name" value="Spermadhesin, CUB domain"/>
    <property type="match status" value="8"/>
</dbReference>
<feature type="domain" description="CUB" evidence="6">
    <location>
        <begin position="532"/>
        <end position="654"/>
    </location>
</feature>
<keyword evidence="1" id="KW-0677">Repeat</keyword>
<feature type="region of interest" description="Disordered" evidence="4">
    <location>
        <begin position="1153"/>
        <end position="1216"/>
    </location>
</feature>
<feature type="domain" description="CUB" evidence="6">
    <location>
        <begin position="657"/>
        <end position="766"/>
    </location>
</feature>
<dbReference type="InterPro" id="IPR000859">
    <property type="entry name" value="CUB_dom"/>
</dbReference>
<evidence type="ECO:0000256" key="3">
    <source>
        <dbReference type="PROSITE-ProRule" id="PRU00059"/>
    </source>
</evidence>
<feature type="transmembrane region" description="Helical" evidence="5">
    <location>
        <begin position="1115"/>
        <end position="1139"/>
    </location>
</feature>
<evidence type="ECO:0000313" key="8">
    <source>
        <dbReference type="Proteomes" id="UP000215902"/>
    </source>
</evidence>
<feature type="region of interest" description="Disordered" evidence="4">
    <location>
        <begin position="1007"/>
        <end position="1107"/>
    </location>
</feature>
<sequence length="1216" mass="133865">AEFSWRFRRIQRVLKYFNMTYQEGKKLLWQLGFVACALLTFLPMCSSQTAYCSGGLQRLSAEAGGEIASHSGVGTTNYSSNSQCYWQLDAPPGKRVIVRFTYMDLESPNDRVTLYDGLTTSAEIAVVSANDSVDYESPRFVSSANILTVNFYSNSQFARKGFRLEYNATVSANSSACGSVTFDDASSSSGMIVSHPGYDQNSLYAASMYCNWTLPSVSRKFYQLYVGNVSLGNGDCLSVNQGTASVTGGSSNVNLCGWRAVTDMTLQVDGNFSIRFRSNGAYESTGFQIKFELQNYCPDNRNFTNSTGELVSHSGVGVSYYWNNAQCVWYITAPPDHHVRFWFSYYNVRHGDVVLVRDMGGPATVLAYLRFGKSPSPSGYQSYRRAIRIAFSTDGENSGLGFRLHYNFIKLNCYGLENVTATKTGSQIRSHYGVGSRDFLSNMSCYWHVSAPVGQRIAFRFIYFNARTNHRVTVFDGSNGSAVLLNTSGSFHGAIVSSANTATVRFDTDSDYRGFGFAVWLQEIDSAVNNTCGTISFGNSSNVSGVIESHRGYNATSMSAYAPNLACLWTLPKRPGFYIYLFIEAYYLSTGDCLKIVTKFFSTASEPGSDGNLQYCNTRSGQNVHWVTSGDAHISFTTDNLHESIGFSIQFYYEQACPSVQKWDSDNGEVVSHTNAGTTHYLNSMRCNWQISVSPGKHVIAWFNRGAAWKPDVVTLYDGLSDSILVTGQYFPREVGYRANTSSITVRFTTDATKHNYGFQMRYSIAENFCDGWKILQASQGEFFAHNSSSLPNYLKNMRCYWNITAPLGYSVVAQFLSFNLQVIDYVDILEGQQDSTKIARFTGYSKFRFISSQIFVSKSNTLLVHFTSKSSSPGFGFGMKYNTTEKFCQGTELLTNDTGELVSHSSAGIMGFLISSDCYWVIRVSPSKRVVAHFTFFNITSRYESVTLFDGANGSTVLATLSNGFSDTTRDFITTENVLTVNLHIPESSYRSLGIKMKYEAADNLPATTSSEQASRPTTARAVFSSPNSPSTAKVVPETSSAPESATTGGKLSQTEPATTSSKQTTPTITRAVVSSPSSQTTSKIIPETSSAPQSATTSVKLSQTEPKESFPTYVLVLAIAVPSAAVAVNAAIVGIVIHKYLQNVKRLKTHTPSNTEARDGSYAPETTSKRDNEDNPYSVADKFENTTQRNVGEDDYYDSIGTLPQGDPQLSTFK</sequence>
<evidence type="ECO:0000313" key="7">
    <source>
        <dbReference type="EMBL" id="PAA91830.1"/>
    </source>
</evidence>
<feature type="compositionally biased region" description="Polar residues" evidence="4">
    <location>
        <begin position="1026"/>
        <end position="1059"/>
    </location>
</feature>
<dbReference type="AlphaFoldDB" id="A0A267H0K9"/>
<dbReference type="Proteomes" id="UP000215902">
    <property type="component" value="Unassembled WGS sequence"/>
</dbReference>
<feature type="domain" description="CUB" evidence="6">
    <location>
        <begin position="52"/>
        <end position="169"/>
    </location>
</feature>
<evidence type="ECO:0000256" key="2">
    <source>
        <dbReference type="ARBA" id="ARBA00023157"/>
    </source>
</evidence>